<dbReference type="SUPFAM" id="SSF48613">
    <property type="entry name" value="Heme oxygenase-like"/>
    <property type="match status" value="1"/>
</dbReference>
<name>A0ABT7QXT1_9BACT</name>
<dbReference type="Gene3D" id="1.20.910.10">
    <property type="entry name" value="Heme oxygenase-like"/>
    <property type="match status" value="1"/>
</dbReference>
<reference evidence="1" key="1">
    <citation type="submission" date="2023-01" db="EMBL/GenBank/DDBJ databases">
        <title>Sulfurovum sp. zt1-1 genome assembly.</title>
        <authorList>
            <person name="Wang J."/>
        </authorList>
    </citation>
    <scope>NUCLEOTIDE SEQUENCE</scope>
    <source>
        <strain evidence="1">Zt1-1</strain>
    </source>
</reference>
<accession>A0ABT7QXT1</accession>
<dbReference type="InterPro" id="IPR024423">
    <property type="entry name" value="DUF3050"/>
</dbReference>
<comment type="caution">
    <text evidence="1">The sequence shown here is derived from an EMBL/GenBank/DDBJ whole genome shotgun (WGS) entry which is preliminary data.</text>
</comment>
<evidence type="ECO:0000313" key="2">
    <source>
        <dbReference type="Proteomes" id="UP001169069"/>
    </source>
</evidence>
<evidence type="ECO:0000313" key="1">
    <source>
        <dbReference type="EMBL" id="MDM5271146.1"/>
    </source>
</evidence>
<dbReference type="RefSeq" id="WP_289412466.1">
    <property type="nucleotide sequence ID" value="NZ_JAQIBD010000001.1"/>
</dbReference>
<protein>
    <submittedName>
        <fullName evidence="1">DUF3050 domain-containing protein</fullName>
    </submittedName>
</protein>
<sequence>MVQTIQSDIIDTLKSELNEHPVYKAVESIEDLRCFMEHHAYSVWDFMSLVKYLQAVIAPSRSPWVPPSEPDLCRFINELVLEEESDEMPDGKSFLSHYEIYLLAMEEVGADTSKIRTFVDTVRAKGIEEALRLPDIPEASRAFTTTTFSFINENEPHKAAAALALGREHIIPVMFKGILKNMRINKKQAPIFHYYLERHIHLDEGFHGPLSLRLLNKLCEENAQRLEEAVDAAQSAVTARIAFWDGVLTEIHKHKTFLIH</sequence>
<dbReference type="Proteomes" id="UP001169069">
    <property type="component" value="Unassembled WGS sequence"/>
</dbReference>
<dbReference type="Pfam" id="PF11251">
    <property type="entry name" value="DUF3050"/>
    <property type="match status" value="1"/>
</dbReference>
<keyword evidence="2" id="KW-1185">Reference proteome</keyword>
<gene>
    <name evidence="1" type="ORF">PGH07_03065</name>
</gene>
<dbReference type="InterPro" id="IPR016084">
    <property type="entry name" value="Haem_Oase-like_multi-hlx"/>
</dbReference>
<organism evidence="1 2">
    <name type="scientific">Sulfurovum zhangzhouensis</name>
    <dbReference type="NCBI Taxonomy" id="3019067"/>
    <lineage>
        <taxon>Bacteria</taxon>
        <taxon>Pseudomonadati</taxon>
        <taxon>Campylobacterota</taxon>
        <taxon>Epsilonproteobacteria</taxon>
        <taxon>Campylobacterales</taxon>
        <taxon>Sulfurovaceae</taxon>
        <taxon>Sulfurovum</taxon>
    </lineage>
</organism>
<proteinExistence type="predicted"/>
<dbReference type="EMBL" id="JAQIBD010000001">
    <property type="protein sequence ID" value="MDM5271146.1"/>
    <property type="molecule type" value="Genomic_DNA"/>
</dbReference>